<feature type="transmembrane region" description="Helical" evidence="5">
    <location>
        <begin position="232"/>
        <end position="255"/>
    </location>
</feature>
<protein>
    <recommendedName>
        <fullName evidence="6">Sodium/calcium exchanger membrane region domain-containing protein</fullName>
    </recommendedName>
</protein>
<dbReference type="GO" id="GO:0008273">
    <property type="term" value="F:calcium, potassium:sodium antiporter activity"/>
    <property type="evidence" value="ECO:0007669"/>
    <property type="project" value="TreeGrafter"/>
</dbReference>
<dbReference type="Gene3D" id="1.20.1420.30">
    <property type="entry name" value="NCX, central ion-binding region"/>
    <property type="match status" value="1"/>
</dbReference>
<evidence type="ECO:0000313" key="8">
    <source>
        <dbReference type="Proteomes" id="UP000176834"/>
    </source>
</evidence>
<dbReference type="PANTHER" id="PTHR10846">
    <property type="entry name" value="SODIUM/POTASSIUM/CALCIUM EXCHANGER"/>
    <property type="match status" value="1"/>
</dbReference>
<dbReference type="PANTHER" id="PTHR10846:SF8">
    <property type="entry name" value="INNER MEMBRANE PROTEIN YRBG"/>
    <property type="match status" value="1"/>
</dbReference>
<evidence type="ECO:0000259" key="6">
    <source>
        <dbReference type="Pfam" id="PF01699"/>
    </source>
</evidence>
<feature type="transmembrane region" description="Helical" evidence="5">
    <location>
        <begin position="73"/>
        <end position="95"/>
    </location>
</feature>
<dbReference type="InterPro" id="IPR004481">
    <property type="entry name" value="K/Na/Ca-exchanger"/>
</dbReference>
<dbReference type="InterPro" id="IPR044880">
    <property type="entry name" value="NCX_ion-bd_dom_sf"/>
</dbReference>
<feature type="transmembrane region" description="Helical" evidence="5">
    <location>
        <begin position="295"/>
        <end position="311"/>
    </location>
</feature>
<evidence type="ECO:0000313" key="7">
    <source>
        <dbReference type="EMBL" id="OGN07518.1"/>
    </source>
</evidence>
<dbReference type="GO" id="GO:0006874">
    <property type="term" value="P:intracellular calcium ion homeostasis"/>
    <property type="evidence" value="ECO:0007669"/>
    <property type="project" value="TreeGrafter"/>
</dbReference>
<feature type="domain" description="Sodium/calcium exchanger membrane region" evidence="6">
    <location>
        <begin position="167"/>
        <end position="310"/>
    </location>
</feature>
<evidence type="ECO:0000256" key="1">
    <source>
        <dbReference type="ARBA" id="ARBA00004141"/>
    </source>
</evidence>
<sequence>MILMFSLLAVGIFVLIGGAHLLVGGSSSIASKFGVPSFLIGLTVVSMGTSTPELIVNINAALSGSSDLAIGNILGSNIANILLILGLSAIIFPLTVKKNTVWKEIPFGLVAVICVGEMAISGSLVSRREGFILLAFMVIFVWYVFSISRLDEKGNQDHVPAFSVGYSILMILVGLGGLIWGADLVVKNAISLARSFNVSEVLIGLTVVSIGTSLPELVTSVLAVWKGNNDIAVGNVIGSNIFNVFFILGLTATISPLPVPGFVMTDVAMVIGSTLLLFLFMFLGRQKYVLNRMEGLIFLILYSGYVCYLIIRG</sequence>
<evidence type="ECO:0000256" key="2">
    <source>
        <dbReference type="ARBA" id="ARBA00022692"/>
    </source>
</evidence>
<comment type="caution">
    <text evidence="7">The sequence shown here is derived from an EMBL/GenBank/DDBJ whole genome shotgun (WGS) entry which is preliminary data.</text>
</comment>
<dbReference type="AlphaFoldDB" id="A0A1F8F4C2"/>
<feature type="transmembrane region" description="Helical" evidence="5">
    <location>
        <begin position="107"/>
        <end position="125"/>
    </location>
</feature>
<keyword evidence="3 5" id="KW-1133">Transmembrane helix</keyword>
<accession>A0A1F8F4C2</accession>
<dbReference type="EMBL" id="MGJN01000006">
    <property type="protein sequence ID" value="OGN07518.1"/>
    <property type="molecule type" value="Genomic_DNA"/>
</dbReference>
<organism evidence="7 8">
    <name type="scientific">Candidatus Yanofskybacteria bacterium RIFCSPHIGHO2_02_FULL_38_22b</name>
    <dbReference type="NCBI Taxonomy" id="1802673"/>
    <lineage>
        <taxon>Bacteria</taxon>
        <taxon>Candidatus Yanofskyibacteriota</taxon>
    </lineage>
</organism>
<evidence type="ECO:0000256" key="3">
    <source>
        <dbReference type="ARBA" id="ARBA00022989"/>
    </source>
</evidence>
<dbReference type="GO" id="GO:0005262">
    <property type="term" value="F:calcium channel activity"/>
    <property type="evidence" value="ECO:0007669"/>
    <property type="project" value="TreeGrafter"/>
</dbReference>
<feature type="domain" description="Sodium/calcium exchanger membrane region" evidence="6">
    <location>
        <begin position="5"/>
        <end position="145"/>
    </location>
</feature>
<feature type="transmembrane region" description="Helical" evidence="5">
    <location>
        <begin position="162"/>
        <end position="182"/>
    </location>
</feature>
<comment type="subcellular location">
    <subcellularLocation>
        <location evidence="1">Membrane</location>
        <topology evidence="1">Multi-pass membrane protein</topology>
    </subcellularLocation>
</comment>
<gene>
    <name evidence="7" type="ORF">A3B86_04730</name>
</gene>
<keyword evidence="4 5" id="KW-0472">Membrane</keyword>
<feature type="transmembrane region" description="Helical" evidence="5">
    <location>
        <begin position="261"/>
        <end position="283"/>
    </location>
</feature>
<dbReference type="Proteomes" id="UP000176834">
    <property type="component" value="Unassembled WGS sequence"/>
</dbReference>
<proteinExistence type="predicted"/>
<dbReference type="Pfam" id="PF01699">
    <property type="entry name" value="Na_Ca_ex"/>
    <property type="match status" value="2"/>
</dbReference>
<evidence type="ECO:0000256" key="4">
    <source>
        <dbReference type="ARBA" id="ARBA00023136"/>
    </source>
</evidence>
<dbReference type="GO" id="GO:0005886">
    <property type="term" value="C:plasma membrane"/>
    <property type="evidence" value="ECO:0007669"/>
    <property type="project" value="TreeGrafter"/>
</dbReference>
<reference evidence="7 8" key="1">
    <citation type="journal article" date="2016" name="Nat. Commun.">
        <title>Thousands of microbial genomes shed light on interconnected biogeochemical processes in an aquifer system.</title>
        <authorList>
            <person name="Anantharaman K."/>
            <person name="Brown C.T."/>
            <person name="Hug L.A."/>
            <person name="Sharon I."/>
            <person name="Castelle C.J."/>
            <person name="Probst A.J."/>
            <person name="Thomas B.C."/>
            <person name="Singh A."/>
            <person name="Wilkins M.J."/>
            <person name="Karaoz U."/>
            <person name="Brodie E.L."/>
            <person name="Williams K.H."/>
            <person name="Hubbard S.S."/>
            <person name="Banfield J.F."/>
        </authorList>
    </citation>
    <scope>NUCLEOTIDE SEQUENCE [LARGE SCALE GENOMIC DNA]</scope>
</reference>
<feature type="transmembrane region" description="Helical" evidence="5">
    <location>
        <begin position="202"/>
        <end position="225"/>
    </location>
</feature>
<dbReference type="InterPro" id="IPR004837">
    <property type="entry name" value="NaCa_Exmemb"/>
</dbReference>
<dbReference type="NCBIfam" id="TIGR00367">
    <property type="entry name" value="calcium/sodium antiporter"/>
    <property type="match status" value="1"/>
</dbReference>
<feature type="transmembrane region" description="Helical" evidence="5">
    <location>
        <begin position="131"/>
        <end position="150"/>
    </location>
</feature>
<keyword evidence="2 5" id="KW-0812">Transmembrane</keyword>
<name>A0A1F8F4C2_9BACT</name>
<evidence type="ECO:0000256" key="5">
    <source>
        <dbReference type="SAM" id="Phobius"/>
    </source>
</evidence>